<reference evidence="2" key="2">
    <citation type="submission" date="2018-10" db="UniProtKB">
        <authorList>
            <consortium name="EnsemblPlants"/>
        </authorList>
    </citation>
    <scope>IDENTIFICATION</scope>
</reference>
<organism evidence="2">
    <name type="scientific">Triticum aestivum</name>
    <name type="common">Wheat</name>
    <dbReference type="NCBI Taxonomy" id="4565"/>
    <lineage>
        <taxon>Eukaryota</taxon>
        <taxon>Viridiplantae</taxon>
        <taxon>Streptophyta</taxon>
        <taxon>Embryophyta</taxon>
        <taxon>Tracheophyta</taxon>
        <taxon>Spermatophyta</taxon>
        <taxon>Magnoliopsida</taxon>
        <taxon>Liliopsida</taxon>
        <taxon>Poales</taxon>
        <taxon>Poaceae</taxon>
        <taxon>BOP clade</taxon>
        <taxon>Pooideae</taxon>
        <taxon>Triticodae</taxon>
        <taxon>Triticeae</taxon>
        <taxon>Triticinae</taxon>
        <taxon>Triticum</taxon>
    </lineage>
</organism>
<dbReference type="Gramene" id="TraesJAG6B03G03612520.1">
    <property type="protein sequence ID" value="TraesJAG6B03G03612520.1"/>
    <property type="gene ID" value="TraesJAG6B03G03612520"/>
</dbReference>
<dbReference type="Gramene" id="TraesNOR6B03G03658990.1">
    <property type="protein sequence ID" value="TraesNOR6B03G03658990.1"/>
    <property type="gene ID" value="TraesNOR6B03G03658990"/>
</dbReference>
<dbReference type="Gramene" id="TraesMAC6B03G03620050.1">
    <property type="protein sequence ID" value="TraesMAC6B03G03620050.1"/>
    <property type="gene ID" value="TraesMAC6B03G03620050"/>
</dbReference>
<dbReference type="Gramene" id="TraesJUL6B03G03652690.1">
    <property type="protein sequence ID" value="TraesJUL6B03G03652690.1"/>
    <property type="gene ID" value="TraesJUL6B03G03652690"/>
</dbReference>
<keyword evidence="3" id="KW-1185">Reference proteome</keyword>
<evidence type="ECO:0000313" key="3">
    <source>
        <dbReference type="Proteomes" id="UP000019116"/>
    </source>
</evidence>
<evidence type="ECO:0000256" key="1">
    <source>
        <dbReference type="SAM" id="MobiDB-lite"/>
    </source>
</evidence>
<dbReference type="Gramene" id="TraesCS6B03G1165600.1">
    <property type="protein sequence ID" value="TraesCS6B03G1165600.1.CDS"/>
    <property type="gene ID" value="TraesCS6B03G1165600"/>
</dbReference>
<name>A0A3B6PRR7_WHEAT</name>
<dbReference type="AlphaFoldDB" id="A0A3B6PRR7"/>
<dbReference type="Gramene" id="TraesARI6B03G03582580.1">
    <property type="protein sequence ID" value="TraesARI6B03G03582580.1"/>
    <property type="gene ID" value="TraesARI6B03G03582580"/>
</dbReference>
<dbReference type="Proteomes" id="UP000019116">
    <property type="component" value="Chromosome 6B"/>
</dbReference>
<dbReference type="Gramene" id="TraesCAD_scaffold_005516_01G000400.1">
    <property type="protein sequence ID" value="TraesCAD_scaffold_005516_01G000400.1"/>
    <property type="gene ID" value="TraesCAD_scaffold_005516_01G000400"/>
</dbReference>
<accession>A0A3B6PRR7</accession>
<feature type="region of interest" description="Disordered" evidence="1">
    <location>
        <begin position="82"/>
        <end position="103"/>
    </location>
</feature>
<dbReference type="Gramene" id="TraesCS6B02G413800.1">
    <property type="protein sequence ID" value="TraesCS6B02G413800.1"/>
    <property type="gene ID" value="TraesCS6B02G413800"/>
</dbReference>
<dbReference type="Gramene" id="TraesLAC6B03G03576580.1">
    <property type="protein sequence ID" value="TraesLAC6B03G03576580.1"/>
    <property type="gene ID" value="TraesLAC6B03G03576580"/>
</dbReference>
<proteinExistence type="predicted"/>
<dbReference type="Gramene" id="TraesWEE_scaffold_000941_01G000400.1">
    <property type="protein sequence ID" value="TraesWEE_scaffold_000941_01G000400.1"/>
    <property type="gene ID" value="TraesWEE_scaffold_000941_01G000400"/>
</dbReference>
<sequence>MHRSTLVLYICTPRQCAAQCSVDYWCLGVDPAASKRGAETARRMASKTALVAVALLVLVAGDLAHGHAVPLGRATARRSLGWMQGMKGGPPSGMQPSETARRRAISWVQKGEESSWADGGEERKFIAPVPGFKLPPLPPNAA</sequence>
<dbReference type="EnsemblPlants" id="TraesCS6B02G413800.1">
    <property type="protein sequence ID" value="TraesCS6B02G413800.1"/>
    <property type="gene ID" value="TraesCS6B02G413800"/>
</dbReference>
<evidence type="ECO:0000313" key="2">
    <source>
        <dbReference type="EnsemblPlants" id="TraesCS6B02G413800.1"/>
    </source>
</evidence>
<dbReference type="OrthoDB" id="666462at2759"/>
<dbReference type="Gramene" id="TraesSTA6B03G03610890.1">
    <property type="protein sequence ID" value="TraesSTA6B03G03610890.1"/>
    <property type="gene ID" value="TraesSTA6B03G03610890"/>
</dbReference>
<reference evidence="2" key="1">
    <citation type="submission" date="2018-08" db="EMBL/GenBank/DDBJ databases">
        <authorList>
            <person name="Rossello M."/>
        </authorList>
    </citation>
    <scope>NUCLEOTIDE SEQUENCE [LARGE SCALE GENOMIC DNA]</scope>
    <source>
        <strain evidence="2">cv. Chinese Spring</strain>
    </source>
</reference>
<dbReference type="Gramene" id="TraesSYM6B03G03564520.1">
    <property type="protein sequence ID" value="TraesSYM6B03G03564520.1"/>
    <property type="gene ID" value="TraesSYM6B03G03564520"/>
</dbReference>
<protein>
    <submittedName>
        <fullName evidence="2">Uncharacterized protein</fullName>
    </submittedName>
</protein>